<evidence type="ECO:0000313" key="2">
    <source>
        <dbReference type="Proteomes" id="UP001164733"/>
    </source>
</evidence>
<dbReference type="Pfam" id="PF02664">
    <property type="entry name" value="LuxS"/>
    <property type="match status" value="1"/>
</dbReference>
<name>A0AA47ELW7_9CLOT</name>
<dbReference type="Proteomes" id="UP001164733">
    <property type="component" value="Chromosome"/>
</dbReference>
<keyword evidence="1" id="KW-0456">Lyase</keyword>
<protein>
    <submittedName>
        <fullName evidence="1">S-ribosylhomocysteine lyase</fullName>
        <ecNumber evidence="1">4.4.1.21</ecNumber>
    </submittedName>
</protein>
<dbReference type="GO" id="GO:0043768">
    <property type="term" value="F:S-ribosylhomocysteine lyase activity"/>
    <property type="evidence" value="ECO:0007669"/>
    <property type="project" value="UniProtKB-EC"/>
</dbReference>
<reference evidence="1" key="1">
    <citation type="submission" date="2021-11" db="EMBL/GenBank/DDBJ databases">
        <title>Clostridia strains as spoilage organisms.</title>
        <authorList>
            <person name="Wambui J."/>
            <person name="Stevens M.J.A."/>
            <person name="Stephan R."/>
        </authorList>
    </citation>
    <scope>NUCLEOTIDE SEQUENCE</scope>
    <source>
        <strain evidence="1">CF009</strain>
    </source>
</reference>
<proteinExistence type="predicted"/>
<dbReference type="GO" id="GO:0009372">
    <property type="term" value="P:quorum sensing"/>
    <property type="evidence" value="ECO:0007669"/>
    <property type="project" value="InterPro"/>
</dbReference>
<dbReference type="EC" id="4.4.1.21" evidence="1"/>
<dbReference type="NCBIfam" id="NF002604">
    <property type="entry name" value="PRK02260.1-4"/>
    <property type="match status" value="1"/>
</dbReference>
<sequence>MEVISSFQVNHIKLLRGFYESRIDGDIITYDLRMKEPNREQVMSTGACHTIEHIGATYLRNQDIAKDVIYFGPMGCRTGFYMIMRNIDKTKGLEVVKDMMKFVIAFEGEIPGAQPDQCGNYSDMDLIGAKKDVQEYLDTLLNATSLNVTYPEIKS</sequence>
<dbReference type="PANTHER" id="PTHR35799">
    <property type="entry name" value="S-RIBOSYLHOMOCYSTEINE LYASE"/>
    <property type="match status" value="1"/>
</dbReference>
<organism evidence="1 2">
    <name type="scientific">Clostridium estertheticum</name>
    <dbReference type="NCBI Taxonomy" id="238834"/>
    <lineage>
        <taxon>Bacteria</taxon>
        <taxon>Bacillati</taxon>
        <taxon>Bacillota</taxon>
        <taxon>Clostridia</taxon>
        <taxon>Eubacteriales</taxon>
        <taxon>Clostridiaceae</taxon>
        <taxon>Clostridium</taxon>
    </lineage>
</organism>
<dbReference type="EMBL" id="CP086239">
    <property type="protein sequence ID" value="WAG62321.1"/>
    <property type="molecule type" value="Genomic_DNA"/>
</dbReference>
<gene>
    <name evidence="1" type="ORF">LL038_08810</name>
</gene>
<dbReference type="RefSeq" id="WP_216106047.1">
    <property type="nucleotide sequence ID" value="NZ_CP086147.1"/>
</dbReference>
<dbReference type="AlphaFoldDB" id="A0AA47ELW7"/>
<dbReference type="GO" id="GO:0005506">
    <property type="term" value="F:iron ion binding"/>
    <property type="evidence" value="ECO:0007669"/>
    <property type="project" value="InterPro"/>
</dbReference>
<dbReference type="InterPro" id="IPR003815">
    <property type="entry name" value="S-ribosylhomocysteinase"/>
</dbReference>
<dbReference type="PANTHER" id="PTHR35799:SF1">
    <property type="entry name" value="S-RIBOSYLHOMOCYSTEINE LYASE"/>
    <property type="match status" value="1"/>
</dbReference>
<evidence type="ECO:0000313" key="1">
    <source>
        <dbReference type="EMBL" id="WAG62321.1"/>
    </source>
</evidence>
<accession>A0AA47ELW7</accession>